<keyword evidence="11" id="KW-1185">Reference proteome</keyword>
<evidence type="ECO:0000256" key="7">
    <source>
        <dbReference type="ARBA" id="ARBA00042771"/>
    </source>
</evidence>
<feature type="non-terminal residue" evidence="10">
    <location>
        <position position="840"/>
    </location>
</feature>
<evidence type="ECO:0000256" key="4">
    <source>
        <dbReference type="ARBA" id="ARBA00023002"/>
    </source>
</evidence>
<dbReference type="CDD" id="cd05259">
    <property type="entry name" value="PCBER_SDR_a"/>
    <property type="match status" value="2"/>
</dbReference>
<evidence type="ECO:0000256" key="1">
    <source>
        <dbReference type="ARBA" id="ARBA00005725"/>
    </source>
</evidence>
<dbReference type="InterPro" id="IPR050608">
    <property type="entry name" value="NmrA-type/Isoflavone_red_sf"/>
</dbReference>
<dbReference type="EMBL" id="JAMZMK010005665">
    <property type="protein sequence ID" value="KAI7752530.1"/>
    <property type="molecule type" value="Genomic_DNA"/>
</dbReference>
<feature type="domain" description="NmrA-like" evidence="9">
    <location>
        <begin position="611"/>
        <end position="665"/>
    </location>
</feature>
<evidence type="ECO:0000313" key="11">
    <source>
        <dbReference type="Proteomes" id="UP001206925"/>
    </source>
</evidence>
<evidence type="ECO:0000256" key="6">
    <source>
        <dbReference type="ARBA" id="ARBA00038910"/>
    </source>
</evidence>
<keyword evidence="3" id="KW-0521">NADP</keyword>
<dbReference type="InterPro" id="IPR008030">
    <property type="entry name" value="NmrA-like"/>
</dbReference>
<dbReference type="GO" id="GO:0010284">
    <property type="term" value="F:lariciresinol reductase activity"/>
    <property type="evidence" value="ECO:0007669"/>
    <property type="project" value="UniProtKB-EC"/>
</dbReference>
<comment type="similarity">
    <text evidence="1">Belongs to the NmrA-type oxidoreductase family. Isoflavone reductase subfamily.</text>
</comment>
<dbReference type="Gene3D" id="3.40.50.720">
    <property type="entry name" value="NAD(P)-binding Rossmann-like Domain"/>
    <property type="match status" value="3"/>
</dbReference>
<dbReference type="PANTHER" id="PTHR43349">
    <property type="entry name" value="PINORESINOL REDUCTASE-RELATED"/>
    <property type="match status" value="1"/>
</dbReference>
<feature type="domain" description="NmrA-like" evidence="9">
    <location>
        <begin position="4"/>
        <end position="301"/>
    </location>
</feature>
<name>A0AAD5GRN6_AMBAR</name>
<dbReference type="Pfam" id="PF05368">
    <property type="entry name" value="NmrA"/>
    <property type="match status" value="4"/>
</dbReference>
<reference evidence="10" key="1">
    <citation type="submission" date="2022-06" db="EMBL/GenBank/DDBJ databases">
        <title>Uncovering the hologenomic basis of an extraordinary plant invasion.</title>
        <authorList>
            <person name="Bieker V.C."/>
            <person name="Martin M.D."/>
            <person name="Gilbert T."/>
            <person name="Hodgins K."/>
            <person name="Battlay P."/>
            <person name="Petersen B."/>
            <person name="Wilson J."/>
        </authorList>
    </citation>
    <scope>NUCLEOTIDE SEQUENCE</scope>
    <source>
        <strain evidence="10">AA19_3_7</strain>
        <tissue evidence="10">Leaf</tissue>
    </source>
</reference>
<organism evidence="10 11">
    <name type="scientific">Ambrosia artemisiifolia</name>
    <name type="common">Common ragweed</name>
    <dbReference type="NCBI Taxonomy" id="4212"/>
    <lineage>
        <taxon>Eukaryota</taxon>
        <taxon>Viridiplantae</taxon>
        <taxon>Streptophyta</taxon>
        <taxon>Embryophyta</taxon>
        <taxon>Tracheophyta</taxon>
        <taxon>Spermatophyta</taxon>
        <taxon>Magnoliopsida</taxon>
        <taxon>eudicotyledons</taxon>
        <taxon>Gunneridae</taxon>
        <taxon>Pentapetalae</taxon>
        <taxon>asterids</taxon>
        <taxon>campanulids</taxon>
        <taxon>Asterales</taxon>
        <taxon>Asteraceae</taxon>
        <taxon>Asteroideae</taxon>
        <taxon>Heliantheae alliance</taxon>
        <taxon>Heliantheae</taxon>
        <taxon>Ambrosia</taxon>
    </lineage>
</organism>
<dbReference type="EC" id="1.23.1.1" evidence="5"/>
<evidence type="ECO:0000256" key="3">
    <source>
        <dbReference type="ARBA" id="ARBA00022857"/>
    </source>
</evidence>
<feature type="domain" description="NmrA-like" evidence="9">
    <location>
        <begin position="727"/>
        <end position="838"/>
    </location>
</feature>
<dbReference type="AlphaFoldDB" id="A0AAD5GRN6"/>
<keyword evidence="4" id="KW-0560">Oxidoreductase</keyword>
<evidence type="ECO:0000256" key="2">
    <source>
        <dbReference type="ARBA" id="ARBA00011473"/>
    </source>
</evidence>
<comment type="subunit">
    <text evidence="2">Dimer.</text>
</comment>
<protein>
    <recommendedName>
        <fullName evidence="7">(+)-lariciresinol reductase</fullName>
        <ecNumber evidence="5">1.23.1.1</ecNumber>
        <ecNumber evidence="6">1.23.1.2</ecNumber>
    </recommendedName>
    <alternativeName>
        <fullName evidence="8">(+)-pinoresinol reductase</fullName>
    </alternativeName>
</protein>
<dbReference type="GO" id="GO:1902125">
    <property type="term" value="P:(+)-pinoresinol catabolic process"/>
    <property type="evidence" value="ECO:0007669"/>
    <property type="project" value="UniProtKB-ARBA"/>
</dbReference>
<dbReference type="InterPro" id="IPR036291">
    <property type="entry name" value="NAD(P)-bd_dom_sf"/>
</dbReference>
<dbReference type="Proteomes" id="UP001206925">
    <property type="component" value="Unassembled WGS sequence"/>
</dbReference>
<dbReference type="GO" id="GO:1902138">
    <property type="term" value="P:(-)-secoisolariciresinol biosynthetic process"/>
    <property type="evidence" value="ECO:0007669"/>
    <property type="project" value="UniProtKB-ARBA"/>
</dbReference>
<gene>
    <name evidence="10" type="ORF">M8C21_015881</name>
</gene>
<dbReference type="Gene3D" id="3.90.25.10">
    <property type="entry name" value="UDP-galactose 4-epimerase, domain 1"/>
    <property type="match status" value="3"/>
</dbReference>
<dbReference type="PANTHER" id="PTHR43349:SF47">
    <property type="entry name" value="NMRA-LIKE DOMAIN-CONTAINING PROTEIN"/>
    <property type="match status" value="1"/>
</dbReference>
<evidence type="ECO:0000256" key="5">
    <source>
        <dbReference type="ARBA" id="ARBA00038909"/>
    </source>
</evidence>
<accession>A0AAD5GRN6</accession>
<sequence length="840" mass="94045">MGLKSKVLIIGGTGYLGKRLVKASLQQGHETYVLQRPEIGVDIEKIEMLLSFKKQGARLVIGSFEDHRSLVEALKQVDVVICAVSGVHIRSHQILLQLKLVDAIKEAGNIKRFLPSEFGTDPARMADAMEPGRVTFDDKMVVRKAIEEAGIPFTYVSANCFAGYMVGGLCQPGHILPSRDSVTLFGDGNKKSIFVDEDDIAAYTIKTIDDPRTLNKTLYIRPPANILSQREVVGLWEKLIGKQLHKSSLSEQQFLNIMKEQDYAEQVGLTHYYHVFYDGCLANFEIGKDAEEASILYPDIKYIKHKDMGIKSRVLITGGTGHLGKRLVKASLEQGHETYVLQRPEIGVDIEKIQMLLSFKKQGARLVIGSFDDHCSLVEALKQVDVVICAISGMHIRSHQILLQLKLVDAIKEAGNIKRFLPSEFGMDPARMADAIEPGRVTFDDKMVVRKAIEEAGIPFTYVSANCFAGYMVGGLCQPGHILPSRESVTLFGDGNVKAIFVDEDDIAAYTIRTIDDPRTLNKTLYLRPPANILTQREVVGLWEKLIRKELHKSCLPEQEFLNIMKEQGYAEQVGLTHYYHVYYDGCLANFEIGKDSEEASVLYPDVKYIKSRVLIIGATGYLGKRLVKASLEQGHETFVLQRPEIGVDIEKIQILLSFKKQGARLRFLPSEFGTDPARMSDAMEPGRVTFDDKMVVRKAIEDAGIPFTYVSANCYAGYFIGGLCQPAIFVDEDDIAAYTIKTIDDPRTLNKTLYIRPPANTLSQREVVGLWEKLIGKQLHKSSLSAQQFLNILKEQGYGEQVGLTHYYHIFYDGCLTNFEIGKDAEEASVLYPDIKYIK</sequence>
<dbReference type="GO" id="GO:0010283">
    <property type="term" value="F:pinoresinol reductase activity"/>
    <property type="evidence" value="ECO:0007669"/>
    <property type="project" value="UniProtKB-EC"/>
</dbReference>
<evidence type="ECO:0000259" key="9">
    <source>
        <dbReference type="Pfam" id="PF05368"/>
    </source>
</evidence>
<comment type="caution">
    <text evidence="10">The sequence shown here is derived from an EMBL/GenBank/DDBJ whole genome shotgun (WGS) entry which is preliminary data.</text>
</comment>
<proteinExistence type="inferred from homology"/>
<dbReference type="EC" id="1.23.1.2" evidence="6"/>
<dbReference type="InterPro" id="IPR045312">
    <property type="entry name" value="PCBER-like"/>
</dbReference>
<feature type="domain" description="NmrA-like" evidence="9">
    <location>
        <begin position="311"/>
        <end position="585"/>
    </location>
</feature>
<dbReference type="SUPFAM" id="SSF51735">
    <property type="entry name" value="NAD(P)-binding Rossmann-fold domains"/>
    <property type="match status" value="3"/>
</dbReference>
<evidence type="ECO:0000256" key="8">
    <source>
        <dbReference type="ARBA" id="ARBA00043173"/>
    </source>
</evidence>
<evidence type="ECO:0000313" key="10">
    <source>
        <dbReference type="EMBL" id="KAI7752530.1"/>
    </source>
</evidence>